<proteinExistence type="predicted"/>
<feature type="region of interest" description="Disordered" evidence="1">
    <location>
        <begin position="21"/>
        <end position="50"/>
    </location>
</feature>
<protein>
    <submittedName>
        <fullName evidence="2">Uncharacterized protein</fullName>
    </submittedName>
</protein>
<evidence type="ECO:0000256" key="1">
    <source>
        <dbReference type="SAM" id="MobiDB-lite"/>
    </source>
</evidence>
<gene>
    <name evidence="2" type="ORF">TKK_007289</name>
</gene>
<evidence type="ECO:0000313" key="2">
    <source>
        <dbReference type="EMBL" id="KAL3399050.1"/>
    </source>
</evidence>
<dbReference type="Proteomes" id="UP001627154">
    <property type="component" value="Unassembled WGS sequence"/>
</dbReference>
<reference evidence="2 3" key="1">
    <citation type="journal article" date="2024" name="bioRxiv">
        <title>A reference genome for Trichogramma kaykai: A tiny desert-dwelling parasitoid wasp with competing sex-ratio distorters.</title>
        <authorList>
            <person name="Culotta J."/>
            <person name="Lindsey A.R."/>
        </authorList>
    </citation>
    <scope>NUCLEOTIDE SEQUENCE [LARGE SCALE GENOMIC DNA]</scope>
    <source>
        <strain evidence="2 3">KSX58</strain>
    </source>
</reference>
<name>A0ABD2X248_9HYME</name>
<accession>A0ABD2X248</accession>
<sequence length="68" mass="7852">MDPWKPVEVLRCMQGLSGSLHRTDSYQRQQQQENHHEESGASIGSSSRYIHVKHRADSTVKIFRETTV</sequence>
<dbReference type="AlphaFoldDB" id="A0ABD2X248"/>
<organism evidence="2 3">
    <name type="scientific">Trichogramma kaykai</name>
    <dbReference type="NCBI Taxonomy" id="54128"/>
    <lineage>
        <taxon>Eukaryota</taxon>
        <taxon>Metazoa</taxon>
        <taxon>Ecdysozoa</taxon>
        <taxon>Arthropoda</taxon>
        <taxon>Hexapoda</taxon>
        <taxon>Insecta</taxon>
        <taxon>Pterygota</taxon>
        <taxon>Neoptera</taxon>
        <taxon>Endopterygota</taxon>
        <taxon>Hymenoptera</taxon>
        <taxon>Apocrita</taxon>
        <taxon>Proctotrupomorpha</taxon>
        <taxon>Chalcidoidea</taxon>
        <taxon>Trichogrammatidae</taxon>
        <taxon>Trichogramma</taxon>
    </lineage>
</organism>
<dbReference type="EMBL" id="JBJJXI010000058">
    <property type="protein sequence ID" value="KAL3399050.1"/>
    <property type="molecule type" value="Genomic_DNA"/>
</dbReference>
<evidence type="ECO:0000313" key="3">
    <source>
        <dbReference type="Proteomes" id="UP001627154"/>
    </source>
</evidence>
<comment type="caution">
    <text evidence="2">The sequence shown here is derived from an EMBL/GenBank/DDBJ whole genome shotgun (WGS) entry which is preliminary data.</text>
</comment>
<keyword evidence="3" id="KW-1185">Reference proteome</keyword>